<dbReference type="GO" id="GO:0006310">
    <property type="term" value="P:DNA recombination"/>
    <property type="evidence" value="ECO:0007669"/>
    <property type="project" value="UniProtKB-KW"/>
</dbReference>
<dbReference type="InterPro" id="IPR013762">
    <property type="entry name" value="Integrase-like_cat_sf"/>
</dbReference>
<accession>A0A1H3DQ48</accession>
<dbReference type="AlphaFoldDB" id="A0A1H3DQ48"/>
<keyword evidence="2" id="KW-0233">DNA recombination</keyword>
<gene>
    <name evidence="4" type="ORF">SAMN05216287_3491</name>
</gene>
<dbReference type="Gene3D" id="1.10.443.10">
    <property type="entry name" value="Intergrase catalytic core"/>
    <property type="match status" value="1"/>
</dbReference>
<name>A0A1H3DQ48_9PSED</name>
<dbReference type="GO" id="GO:0015074">
    <property type="term" value="P:DNA integration"/>
    <property type="evidence" value="ECO:0007669"/>
    <property type="project" value="InterPro"/>
</dbReference>
<dbReference type="STRING" id="1007099.SAMN05216287_3491"/>
<evidence type="ECO:0000259" key="3">
    <source>
        <dbReference type="PROSITE" id="PS51898"/>
    </source>
</evidence>
<sequence length="341" mass="38597">MIARTRRLKSGDVWIGYYYNGRDAKGKRIEIPLGTDLEAAKIKWAALESKPVEKPAHLMGALFDRYEREIIPTKAPRTQRDNLAELRQLRPVFEMAPIESVTTHQLAQYRDARSAKTRANRELALLSHMMNIAREWGLTTRANPCTGLRKNKEKPRDYYATPEVWAAIYSVAVTELQDAMDLAYLTGQRPSDVLKMRKRDIVGDYLLVGQGKTQKKLRIRLQENGEPTGLGLFLEQLKARHIAEARITAPLICNVDGLRLSYGMLRNRWDDARAKAAEIASKAGDDDLAALIRAFRFSDIRPKAATEIEDLSAASRLLGHTKEQITKTVYRRLGEVVSPTK</sequence>
<dbReference type="OrthoDB" id="662444at2"/>
<organism evidence="4 5">
    <name type="scientific">Pseudomonas kuykendallii</name>
    <dbReference type="NCBI Taxonomy" id="1007099"/>
    <lineage>
        <taxon>Bacteria</taxon>
        <taxon>Pseudomonadati</taxon>
        <taxon>Pseudomonadota</taxon>
        <taxon>Gammaproteobacteria</taxon>
        <taxon>Pseudomonadales</taxon>
        <taxon>Pseudomonadaceae</taxon>
        <taxon>Pseudomonas</taxon>
    </lineage>
</organism>
<protein>
    <submittedName>
        <fullName evidence="4">Phage integrase family protein</fullName>
    </submittedName>
</protein>
<dbReference type="Gene3D" id="1.10.150.130">
    <property type="match status" value="1"/>
</dbReference>
<evidence type="ECO:0000313" key="4">
    <source>
        <dbReference type="EMBL" id="SDX67804.1"/>
    </source>
</evidence>
<dbReference type="GO" id="GO:0003677">
    <property type="term" value="F:DNA binding"/>
    <property type="evidence" value="ECO:0007669"/>
    <property type="project" value="UniProtKB-KW"/>
</dbReference>
<dbReference type="EMBL" id="FNNU01000005">
    <property type="protein sequence ID" value="SDX67804.1"/>
    <property type="molecule type" value="Genomic_DNA"/>
</dbReference>
<evidence type="ECO:0000313" key="5">
    <source>
        <dbReference type="Proteomes" id="UP000243778"/>
    </source>
</evidence>
<reference evidence="5" key="1">
    <citation type="submission" date="2016-10" db="EMBL/GenBank/DDBJ databases">
        <authorList>
            <person name="Varghese N."/>
            <person name="Submissions S."/>
        </authorList>
    </citation>
    <scope>NUCLEOTIDE SEQUENCE [LARGE SCALE GENOMIC DNA]</scope>
    <source>
        <strain evidence="5">NRRL B-59562</strain>
    </source>
</reference>
<dbReference type="Pfam" id="PF00589">
    <property type="entry name" value="Phage_integrase"/>
    <property type="match status" value="1"/>
</dbReference>
<dbReference type="PROSITE" id="PS51898">
    <property type="entry name" value="TYR_RECOMBINASE"/>
    <property type="match status" value="1"/>
</dbReference>
<keyword evidence="5" id="KW-1185">Reference proteome</keyword>
<dbReference type="Proteomes" id="UP000243778">
    <property type="component" value="Unassembled WGS sequence"/>
</dbReference>
<dbReference type="InterPro" id="IPR010998">
    <property type="entry name" value="Integrase_recombinase_N"/>
</dbReference>
<evidence type="ECO:0000256" key="2">
    <source>
        <dbReference type="ARBA" id="ARBA00023172"/>
    </source>
</evidence>
<feature type="domain" description="Tyr recombinase" evidence="3">
    <location>
        <begin position="155"/>
        <end position="341"/>
    </location>
</feature>
<dbReference type="InterPro" id="IPR002104">
    <property type="entry name" value="Integrase_catalytic"/>
</dbReference>
<proteinExistence type="predicted"/>
<keyword evidence="1" id="KW-0238">DNA-binding</keyword>
<evidence type="ECO:0000256" key="1">
    <source>
        <dbReference type="ARBA" id="ARBA00023125"/>
    </source>
</evidence>
<dbReference type="InterPro" id="IPR011010">
    <property type="entry name" value="DNA_brk_join_enz"/>
</dbReference>
<dbReference type="SUPFAM" id="SSF56349">
    <property type="entry name" value="DNA breaking-rejoining enzymes"/>
    <property type="match status" value="1"/>
</dbReference>